<evidence type="ECO:0000313" key="14">
    <source>
        <dbReference type="VGNC" id="VGNC:50854"/>
    </source>
</evidence>
<reference evidence="12" key="3">
    <citation type="submission" date="2025-09" db="UniProtKB">
        <authorList>
            <consortium name="Ensembl"/>
        </authorList>
    </citation>
    <scope>IDENTIFICATION</scope>
    <source>
        <strain evidence="12">Thoroughbred</strain>
    </source>
</reference>
<evidence type="ECO:0000259" key="11">
    <source>
        <dbReference type="Pfam" id="PF25131"/>
    </source>
</evidence>
<dbReference type="InterPro" id="IPR000244">
    <property type="entry name" value="Ribosomal_bL9"/>
</dbReference>
<organism evidence="12 13">
    <name type="scientific">Equus caballus</name>
    <name type="common">Horse</name>
    <dbReference type="NCBI Taxonomy" id="9796"/>
    <lineage>
        <taxon>Eukaryota</taxon>
        <taxon>Metazoa</taxon>
        <taxon>Chordata</taxon>
        <taxon>Craniata</taxon>
        <taxon>Vertebrata</taxon>
        <taxon>Euteleostomi</taxon>
        <taxon>Mammalia</taxon>
        <taxon>Eutheria</taxon>
        <taxon>Laurasiatheria</taxon>
        <taxon>Perissodactyla</taxon>
        <taxon>Equidae</taxon>
        <taxon>Equus</taxon>
    </lineage>
</organism>
<keyword evidence="4" id="KW-0689">Ribosomal protein</keyword>
<evidence type="ECO:0000256" key="4">
    <source>
        <dbReference type="ARBA" id="ARBA00022980"/>
    </source>
</evidence>
<dbReference type="SUPFAM" id="SSF55658">
    <property type="entry name" value="L9 N-domain-like"/>
    <property type="match status" value="1"/>
</dbReference>
<evidence type="ECO:0000256" key="5">
    <source>
        <dbReference type="ARBA" id="ARBA00023128"/>
    </source>
</evidence>
<keyword evidence="5" id="KW-0496">Mitochondrion</keyword>
<dbReference type="Bgee" id="ENSECAG00000016263">
    <property type="expression patterns" value="Expressed in muscle tissue and 23 other cell types or tissues"/>
</dbReference>
<evidence type="ECO:0000256" key="2">
    <source>
        <dbReference type="ARBA" id="ARBA00010605"/>
    </source>
</evidence>
<dbReference type="InterPro" id="IPR036935">
    <property type="entry name" value="Ribosomal_bL9_N_sf"/>
</dbReference>
<evidence type="ECO:0000259" key="9">
    <source>
        <dbReference type="Pfam" id="PF01281"/>
    </source>
</evidence>
<dbReference type="Pfam" id="PF01281">
    <property type="entry name" value="Ribosomal_L9_N"/>
    <property type="match status" value="1"/>
</dbReference>
<dbReference type="Gene3D" id="3.40.5.10">
    <property type="entry name" value="Ribosomal protein L9, N-terminal domain"/>
    <property type="match status" value="1"/>
</dbReference>
<sequence>MAAAVAAPSRALLRAGAKRLLRGGVQDLLRPPLEGGTPGPERDFSLSSNRGTVIVERWWKVPLAGEGRNPHLHRRHRVYKLVEDTKHRPKDNLELILTQSVEGLGVRGDLVSVKKSVGRNQLLPQGLAVYASPENRKLFEEEKLLRQEGKLEKIQTKAGEATVKFLRSCHLEVGMKNNVKWELNPEIVARHFFKNLGVVVAPHALKLPEEPITRWGEYWCEVTVNGLDTVRVPMSVVNFERPKTKRWCSLGLSRLGTGPPSGCPLEPLGFGAKKEGRREHLQATSHSFYGQITQADTFLVLKLILTMDIDKVINMNKHTGFYFSKEIQIRPKGDCWRK</sequence>
<gene>
    <name evidence="12 14" type="primary">MRPL9</name>
</gene>
<accession>A0A3Q2I615</accession>
<dbReference type="Proteomes" id="UP000002281">
    <property type="component" value="Chromosome 5"/>
</dbReference>
<dbReference type="GO" id="GO:0005739">
    <property type="term" value="C:mitochondrion"/>
    <property type="evidence" value="ECO:0000318"/>
    <property type="project" value="GO_Central"/>
</dbReference>
<reference evidence="12" key="2">
    <citation type="submission" date="2025-08" db="UniProtKB">
        <authorList>
            <consortium name="Ensembl"/>
        </authorList>
    </citation>
    <scope>IDENTIFICATION</scope>
    <source>
        <strain evidence="12">Thoroughbred</strain>
    </source>
</reference>
<evidence type="ECO:0000259" key="10">
    <source>
        <dbReference type="Pfam" id="PF22078"/>
    </source>
</evidence>
<dbReference type="GO" id="GO:0003735">
    <property type="term" value="F:structural constituent of ribosome"/>
    <property type="evidence" value="ECO:0007669"/>
    <property type="project" value="InterPro"/>
</dbReference>
<dbReference type="InterPro" id="IPR009027">
    <property type="entry name" value="Ribosomal_bL9/RNase_H1_N"/>
</dbReference>
<evidence type="ECO:0000313" key="12">
    <source>
        <dbReference type="Ensembl" id="ENSECAP00000041142.2"/>
    </source>
</evidence>
<feature type="domain" description="Ribosomal protein L9" evidence="9">
    <location>
        <begin position="94"/>
        <end position="138"/>
    </location>
</feature>
<dbReference type="ExpressionAtlas" id="A0A3Q2I615">
    <property type="expression patterns" value="baseline"/>
</dbReference>
<dbReference type="InterPro" id="IPR020070">
    <property type="entry name" value="Ribosomal_bL9_N"/>
</dbReference>
<evidence type="ECO:0000256" key="1">
    <source>
        <dbReference type="ARBA" id="ARBA00004173"/>
    </source>
</evidence>
<dbReference type="AlphaFoldDB" id="A0A3Q2I615"/>
<dbReference type="VGNC" id="VGNC:50854">
    <property type="gene designation" value="MRPL9"/>
</dbReference>
<evidence type="ECO:0000256" key="7">
    <source>
        <dbReference type="ARBA" id="ARBA00035194"/>
    </source>
</evidence>
<comment type="subcellular location">
    <subcellularLocation>
        <location evidence="1">Mitochondrion</location>
    </subcellularLocation>
</comment>
<feature type="domain" description="Large ribosomal subunit protein bL9m C-terminal" evidence="10">
    <location>
        <begin position="152"/>
        <end position="237"/>
    </location>
</feature>
<protein>
    <recommendedName>
        <fullName evidence="7">Large ribosomal subunit protein bL9m</fullName>
    </recommendedName>
    <alternativeName>
        <fullName evidence="8">39S ribosomal protein L9, mitochondrial</fullName>
    </alternativeName>
</protein>
<dbReference type="GO" id="GO:0006412">
    <property type="term" value="P:translation"/>
    <property type="evidence" value="ECO:0007669"/>
    <property type="project" value="InterPro"/>
</dbReference>
<feature type="domain" description="Large ribosomal subunit protein bL9m N-terminal" evidence="11">
    <location>
        <begin position="53"/>
        <end position="84"/>
    </location>
</feature>
<comment type="similarity">
    <text evidence="2">Belongs to the bacterial ribosomal protein bL9 family.</text>
</comment>
<dbReference type="GeneTree" id="ENSGT00390000008281"/>
<proteinExistence type="inferred from homology"/>
<keyword evidence="6" id="KW-0687">Ribonucleoprotein</keyword>
<dbReference type="Pfam" id="PF25131">
    <property type="entry name" value="bL9m_N"/>
    <property type="match status" value="1"/>
</dbReference>
<evidence type="ECO:0000256" key="6">
    <source>
        <dbReference type="ARBA" id="ARBA00023274"/>
    </source>
</evidence>
<keyword evidence="3" id="KW-0809">Transit peptide</keyword>
<dbReference type="GO" id="GO:0005762">
    <property type="term" value="C:mitochondrial large ribosomal subunit"/>
    <property type="evidence" value="ECO:0007669"/>
    <property type="project" value="Ensembl"/>
</dbReference>
<keyword evidence="13" id="KW-1185">Reference proteome</keyword>
<evidence type="ECO:0000256" key="8">
    <source>
        <dbReference type="ARBA" id="ARBA00035381"/>
    </source>
</evidence>
<dbReference type="Pfam" id="PF22078">
    <property type="entry name" value="Ribosomal_bL9m_C"/>
    <property type="match status" value="1"/>
</dbReference>
<name>A0A3Q2I615_HORSE</name>
<dbReference type="InterPro" id="IPR056864">
    <property type="entry name" value="MRP-L9_N"/>
</dbReference>
<dbReference type="FunFam" id="3.40.5.10:FF:000005">
    <property type="entry name" value="39S ribosomal protein L9, mitochondrial"/>
    <property type="match status" value="1"/>
</dbReference>
<dbReference type="Ensembl" id="ENSECAT00000051127.2">
    <property type="protein sequence ID" value="ENSECAP00000041142.2"/>
    <property type="gene ID" value="ENSECAG00000016263.3"/>
</dbReference>
<dbReference type="PANTHER" id="PTHR21368">
    <property type="entry name" value="50S RIBOSOMAL PROTEIN L9"/>
    <property type="match status" value="1"/>
</dbReference>
<evidence type="ECO:0000313" key="13">
    <source>
        <dbReference type="Proteomes" id="UP000002281"/>
    </source>
</evidence>
<evidence type="ECO:0000256" key="3">
    <source>
        <dbReference type="ARBA" id="ARBA00022946"/>
    </source>
</evidence>
<dbReference type="InterPro" id="IPR054302">
    <property type="entry name" value="Ribosomal_bL9m_C"/>
</dbReference>
<reference evidence="12 13" key="1">
    <citation type="journal article" date="2009" name="Science">
        <title>Genome sequence, comparative analysis, and population genetics of the domestic horse.</title>
        <authorList>
            <consortium name="Broad Institute Genome Sequencing Platform"/>
            <consortium name="Broad Institute Whole Genome Assembly Team"/>
            <person name="Wade C.M."/>
            <person name="Giulotto E."/>
            <person name="Sigurdsson S."/>
            <person name="Zoli M."/>
            <person name="Gnerre S."/>
            <person name="Imsland F."/>
            <person name="Lear T.L."/>
            <person name="Adelson D.L."/>
            <person name="Bailey E."/>
            <person name="Bellone R.R."/>
            <person name="Bloecker H."/>
            <person name="Distl O."/>
            <person name="Edgar R.C."/>
            <person name="Garber M."/>
            <person name="Leeb T."/>
            <person name="Mauceli E."/>
            <person name="MacLeod J.N."/>
            <person name="Penedo M.C.T."/>
            <person name="Raison J.M."/>
            <person name="Sharpe T."/>
            <person name="Vogel J."/>
            <person name="Andersson L."/>
            <person name="Antczak D.F."/>
            <person name="Biagi T."/>
            <person name="Binns M.M."/>
            <person name="Chowdhary B.P."/>
            <person name="Coleman S.J."/>
            <person name="Della Valle G."/>
            <person name="Fryc S."/>
            <person name="Guerin G."/>
            <person name="Hasegawa T."/>
            <person name="Hill E.W."/>
            <person name="Jurka J."/>
            <person name="Kiialainen A."/>
            <person name="Lindgren G."/>
            <person name="Liu J."/>
            <person name="Magnani E."/>
            <person name="Mickelson J.R."/>
            <person name="Murray J."/>
            <person name="Nergadze S.G."/>
            <person name="Onofrio R."/>
            <person name="Pedroni S."/>
            <person name="Piras M.F."/>
            <person name="Raudsepp T."/>
            <person name="Rocchi M."/>
            <person name="Roeed K.H."/>
            <person name="Ryder O.A."/>
            <person name="Searle S."/>
            <person name="Skow L."/>
            <person name="Swinburne J.E."/>
            <person name="Syvaenen A.C."/>
            <person name="Tozaki T."/>
            <person name="Valberg S.J."/>
            <person name="Vaudin M."/>
            <person name="White J.R."/>
            <person name="Zody M.C."/>
            <person name="Lander E.S."/>
            <person name="Lindblad-Toh K."/>
        </authorList>
    </citation>
    <scope>NUCLEOTIDE SEQUENCE [LARGE SCALE GENOMIC DNA]</scope>
    <source>
        <strain evidence="12 13">Thoroughbred</strain>
    </source>
</reference>